<feature type="transmembrane region" description="Helical" evidence="7">
    <location>
        <begin position="235"/>
        <end position="259"/>
    </location>
</feature>
<keyword evidence="4 7" id="KW-1133">Transmembrane helix</keyword>
<evidence type="ECO:0000256" key="2">
    <source>
        <dbReference type="ARBA" id="ARBA00022475"/>
    </source>
</evidence>
<dbReference type="InterPro" id="IPR010619">
    <property type="entry name" value="ThrE-like_N"/>
</dbReference>
<feature type="transmembrane region" description="Helical" evidence="7">
    <location>
        <begin position="171"/>
        <end position="190"/>
    </location>
</feature>
<dbReference type="PANTHER" id="PTHR34390">
    <property type="entry name" value="UPF0442 PROTEIN YJJB-RELATED"/>
    <property type="match status" value="1"/>
</dbReference>
<dbReference type="GO" id="GO:0005886">
    <property type="term" value="C:plasma membrane"/>
    <property type="evidence" value="ECO:0007669"/>
    <property type="project" value="UniProtKB-SubCell"/>
</dbReference>
<dbReference type="GO" id="GO:0015744">
    <property type="term" value="P:succinate transport"/>
    <property type="evidence" value="ECO:0007669"/>
    <property type="project" value="TreeGrafter"/>
</dbReference>
<keyword evidence="5 7" id="KW-0472">Membrane</keyword>
<dbReference type="PANTHER" id="PTHR34390:SF2">
    <property type="entry name" value="SUCCINATE TRANSPORTER SUBUNIT YJJP-RELATED"/>
    <property type="match status" value="1"/>
</dbReference>
<dbReference type="KEGG" id="anr:Ana3638_19625"/>
<evidence type="ECO:0000256" key="7">
    <source>
        <dbReference type="SAM" id="Phobius"/>
    </source>
</evidence>
<sequence length="260" mass="27930">MAMNYKLLVDTAMLTGEIMLLGGAETYRVEDTMCRILKISGLEKTETFVTPTGIFLTLGDSNIDSITVVKRVDNRITNISHIYEANNVSRKLCDGKITLEEAYESLKNIKNKKQYSSTVNYLCTMIAALSFTILLGGDWLNSIIAGLNGGLIVLILIISKNLRVNTFIKNLVSSILIAFNSMFFLHNLGLAIQLDALIGGSVMPLLPGVAITNAIRDTLQGDYMSGGARAIEAFVSATSTAAGIGIGIAFYSFIAGGIAV</sequence>
<reference evidence="9 10" key="1">
    <citation type="submission" date="2020-01" db="EMBL/GenBank/DDBJ databases">
        <title>Genome analysis of Anaerocolumna sp. CBA3638.</title>
        <authorList>
            <person name="Kim J."/>
            <person name="Roh S.W."/>
        </authorList>
    </citation>
    <scope>NUCLEOTIDE SEQUENCE [LARGE SCALE GENOMIC DNA]</scope>
    <source>
        <strain evidence="9 10">CBA3638</strain>
    </source>
</reference>
<evidence type="ECO:0000256" key="3">
    <source>
        <dbReference type="ARBA" id="ARBA00022692"/>
    </source>
</evidence>
<evidence type="ECO:0000256" key="5">
    <source>
        <dbReference type="ARBA" id="ARBA00023136"/>
    </source>
</evidence>
<organism evidence="9 10">
    <name type="scientific">Anaerocolumna sedimenticola</name>
    <dbReference type="NCBI Taxonomy" id="2696063"/>
    <lineage>
        <taxon>Bacteria</taxon>
        <taxon>Bacillati</taxon>
        <taxon>Bacillota</taxon>
        <taxon>Clostridia</taxon>
        <taxon>Lachnospirales</taxon>
        <taxon>Lachnospiraceae</taxon>
        <taxon>Anaerocolumna</taxon>
    </lineage>
</organism>
<dbReference type="Proteomes" id="UP000464314">
    <property type="component" value="Chromosome"/>
</dbReference>
<evidence type="ECO:0000313" key="10">
    <source>
        <dbReference type="Proteomes" id="UP000464314"/>
    </source>
</evidence>
<protein>
    <submittedName>
        <fullName evidence="9">Threonine/serine exporter family protein</fullName>
    </submittedName>
</protein>
<keyword evidence="10" id="KW-1185">Reference proteome</keyword>
<gene>
    <name evidence="9" type="ORF">Ana3638_19625</name>
</gene>
<dbReference type="EMBL" id="CP048000">
    <property type="protein sequence ID" value="QHQ62712.1"/>
    <property type="molecule type" value="Genomic_DNA"/>
</dbReference>
<evidence type="ECO:0000256" key="4">
    <source>
        <dbReference type="ARBA" id="ARBA00022989"/>
    </source>
</evidence>
<evidence type="ECO:0000256" key="1">
    <source>
        <dbReference type="ARBA" id="ARBA00004651"/>
    </source>
</evidence>
<dbReference type="Pfam" id="PF06738">
    <property type="entry name" value="ThrE"/>
    <property type="match status" value="1"/>
</dbReference>
<feature type="transmembrane region" description="Helical" evidence="7">
    <location>
        <begin position="119"/>
        <end position="137"/>
    </location>
</feature>
<evidence type="ECO:0000256" key="6">
    <source>
        <dbReference type="ARBA" id="ARBA00034125"/>
    </source>
</evidence>
<name>A0A6P1TR56_9FIRM</name>
<keyword evidence="2" id="KW-1003">Cell membrane</keyword>
<dbReference type="AlphaFoldDB" id="A0A6P1TR56"/>
<evidence type="ECO:0000313" key="9">
    <source>
        <dbReference type="EMBL" id="QHQ62712.1"/>
    </source>
</evidence>
<feature type="transmembrane region" description="Helical" evidence="7">
    <location>
        <begin position="143"/>
        <end position="159"/>
    </location>
</feature>
<feature type="domain" description="Threonine/serine exporter-like N-terminal" evidence="8">
    <location>
        <begin position="11"/>
        <end position="250"/>
    </location>
</feature>
<dbReference type="GO" id="GO:0022857">
    <property type="term" value="F:transmembrane transporter activity"/>
    <property type="evidence" value="ECO:0007669"/>
    <property type="project" value="InterPro"/>
</dbReference>
<evidence type="ECO:0000259" key="8">
    <source>
        <dbReference type="Pfam" id="PF06738"/>
    </source>
</evidence>
<comment type="subcellular location">
    <subcellularLocation>
        <location evidence="1">Cell membrane</location>
        <topology evidence="1">Multi-pass membrane protein</topology>
    </subcellularLocation>
</comment>
<keyword evidence="3 7" id="KW-0812">Transmembrane</keyword>
<dbReference type="InterPro" id="IPR050539">
    <property type="entry name" value="ThrE_Dicarb/AminoAcid_Exp"/>
</dbReference>
<comment type="similarity">
    <text evidence="6">Belongs to the ThrE exporter (TC 2.A.79) family.</text>
</comment>
<accession>A0A6P1TR56</accession>
<proteinExistence type="inferred from homology"/>